<gene>
    <name evidence="3" type="ordered locus">mru_1683</name>
</gene>
<dbReference type="Gene3D" id="2.30.30.240">
    <property type="entry name" value="PRC-barrel domain"/>
    <property type="match status" value="1"/>
</dbReference>
<evidence type="ECO:0000259" key="2">
    <source>
        <dbReference type="Pfam" id="PF05239"/>
    </source>
</evidence>
<proteinExistence type="predicted"/>
<sequence>MKIKQLLGMLVLDDNANEIGKIIDADFEPETGAITKIVVSLKKNFLTSDQLDVEYNDVKSIGDYVLLKITIDKETKIKEAEEAKKAEKEAKKEAKKAEREAKKAAKEAEKEEAVAEQIEKQVEVVEAEIVDDAEEAEEAVEAEETTDVKVE</sequence>
<dbReference type="HOGENOM" id="CLU_1727270_0_0_2"/>
<dbReference type="Pfam" id="PF05239">
    <property type="entry name" value="PRC"/>
    <property type="match status" value="1"/>
</dbReference>
<dbReference type="SUPFAM" id="SSF50346">
    <property type="entry name" value="PRC-barrel domain"/>
    <property type="match status" value="1"/>
</dbReference>
<dbReference type="OrthoDB" id="77776at2157"/>
<dbReference type="PATRIC" id="fig|634498.28.peg.1684"/>
<protein>
    <recommendedName>
        <fullName evidence="2">PRC-barrel domain-containing protein</fullName>
    </recommendedName>
</protein>
<name>D3DYY3_METRM</name>
<dbReference type="eggNOG" id="arCOG02155">
    <property type="taxonomic scope" value="Archaea"/>
</dbReference>
<feature type="compositionally biased region" description="Acidic residues" evidence="1">
    <location>
        <begin position="132"/>
        <end position="145"/>
    </location>
</feature>
<feature type="domain" description="PRC-barrel" evidence="2">
    <location>
        <begin position="2"/>
        <end position="70"/>
    </location>
</feature>
<keyword evidence="4" id="KW-1185">Reference proteome</keyword>
<evidence type="ECO:0000256" key="1">
    <source>
        <dbReference type="SAM" id="MobiDB-lite"/>
    </source>
</evidence>
<evidence type="ECO:0000313" key="3">
    <source>
        <dbReference type="EMBL" id="ADC47533.1"/>
    </source>
</evidence>
<dbReference type="EMBL" id="CP001719">
    <property type="protein sequence ID" value="ADC47533.1"/>
    <property type="molecule type" value="Genomic_DNA"/>
</dbReference>
<evidence type="ECO:0000313" key="4">
    <source>
        <dbReference type="Proteomes" id="UP000008680"/>
    </source>
</evidence>
<dbReference type="AlphaFoldDB" id="D3DYY3"/>
<dbReference type="InterPro" id="IPR027275">
    <property type="entry name" value="PRC-brl_dom"/>
</dbReference>
<dbReference type="Proteomes" id="UP000008680">
    <property type="component" value="Chromosome"/>
</dbReference>
<dbReference type="InterPro" id="IPR011033">
    <property type="entry name" value="PRC_barrel-like_sf"/>
</dbReference>
<feature type="region of interest" description="Disordered" evidence="1">
    <location>
        <begin position="81"/>
        <end position="113"/>
    </location>
</feature>
<dbReference type="KEGG" id="mru:mru_1683"/>
<organism evidence="3 4">
    <name type="scientific">Methanobrevibacter ruminantium (strain ATCC 35063 / DSM 1093 / JCM 13430 / OCM 146 / M1)</name>
    <name type="common">Methanobacterium ruminantium</name>
    <dbReference type="NCBI Taxonomy" id="634498"/>
    <lineage>
        <taxon>Archaea</taxon>
        <taxon>Methanobacteriati</taxon>
        <taxon>Methanobacteriota</taxon>
        <taxon>Methanomada group</taxon>
        <taxon>Methanobacteria</taxon>
        <taxon>Methanobacteriales</taxon>
        <taxon>Methanobacteriaceae</taxon>
        <taxon>Methanobrevibacter</taxon>
    </lineage>
</organism>
<feature type="region of interest" description="Disordered" evidence="1">
    <location>
        <begin position="132"/>
        <end position="151"/>
    </location>
</feature>
<reference evidence="3 4" key="1">
    <citation type="journal article" date="2010" name="PLoS ONE">
        <title>The genome sequence of the rumen methanogen Methanobrevibacter ruminantium reveals new possibilities for controlling ruminant methane emissions.</title>
        <authorList>
            <person name="Leahy S.C."/>
            <person name="Kelly W.J."/>
            <person name="Altermann E."/>
            <person name="Ronimus R.S."/>
            <person name="Yeoman C.J."/>
            <person name="Pacheco D.M."/>
            <person name="Li D."/>
            <person name="Kong Z."/>
            <person name="McTavish S."/>
            <person name="Sang C."/>
            <person name="Lambie S.C."/>
            <person name="Janssen P.H."/>
            <person name="Dey D."/>
            <person name="Attwood G.T."/>
        </authorList>
    </citation>
    <scope>NUCLEOTIDE SEQUENCE [LARGE SCALE GENOMIC DNA]</scope>
    <source>
        <strain evidence="4">ATCC 35063 / DSM 1093 / JCM 13430 / OCM 146 / M1</strain>
    </source>
</reference>
<dbReference type="GeneID" id="8771345"/>
<dbReference type="RefSeq" id="WP_012956481.1">
    <property type="nucleotide sequence ID" value="NC_013790.1"/>
</dbReference>
<accession>D3DYY3</accession>